<sequence>MFKVMKKMDSKQIARMRILFRTAYFVAKEGLSFSKFPQLCSLQACNGLDLGSTYINDKGAATFIKAIGQHMNTEIQSEVENSDYFSVMSDGSTDVAHLEQELIYIRYLDGNATVRNKFVSIVELDDATAVGIQKGIHSGLSEIGQETKEIRAAKMVSVCFDGASVMMGAKGGVATLEKKDVPRLVEIHCVAHRLELAVLDALKSNSYLKEVEDIIEEVYKLYHYSPKKRRELKELSTVMDEALSQYGSISTIRWLASRSRAAETLLKNFPATITHMEQMAEIGKATEKPKCKGLLKKMKTVKFVKYLHFVLDFTKQLSILSQQFQKEDSLIIDVMEELETATLHLTEFKLASGPKVREFENTYDEEHKTYRGITLSDTQQPHRNEPLAEAVPTSSEFCKIIDDTLEYIGKRFENFSRTTPLSNFKAFDLRQWPSSSEKQQFLTYGRTDIMELVHFYGLSTGETDEADNVYRQWLKLKTRISHLRGGNMRRIYEDVAKCSDLGVISQLVKILLVIPSNTALCERGFSACNRLKTKLRNPLMNESLNALLRIVLNGPAMVDFEPEPSLEHWLNSGKGMRHLEHRSHGTIEEGSSSESDRD</sequence>
<proteinExistence type="predicted"/>
<keyword evidence="2" id="KW-1185">Reference proteome</keyword>
<dbReference type="SUPFAM" id="SSF53098">
    <property type="entry name" value="Ribonuclease H-like"/>
    <property type="match status" value="1"/>
</dbReference>
<accession>A0A9Q0YLA4</accession>
<dbReference type="InterPro" id="IPR012337">
    <property type="entry name" value="RNaseH-like_sf"/>
</dbReference>
<evidence type="ECO:0000313" key="1">
    <source>
        <dbReference type="EMBL" id="KAJ8024638.1"/>
    </source>
</evidence>
<dbReference type="AlphaFoldDB" id="A0A9Q0YLA4"/>
<reference evidence="1" key="1">
    <citation type="submission" date="2021-10" db="EMBL/GenBank/DDBJ databases">
        <title>Tropical sea cucumber genome reveals ecological adaptation and Cuvierian tubules defense mechanism.</title>
        <authorList>
            <person name="Chen T."/>
        </authorList>
    </citation>
    <scope>NUCLEOTIDE SEQUENCE</scope>
    <source>
        <strain evidence="1">Nanhai2018</strain>
        <tissue evidence="1">Muscle</tissue>
    </source>
</reference>
<protein>
    <recommendedName>
        <fullName evidence="3">Zinc finger protein 862-like</fullName>
    </recommendedName>
</protein>
<evidence type="ECO:0000313" key="2">
    <source>
        <dbReference type="Proteomes" id="UP001152320"/>
    </source>
</evidence>
<name>A0A9Q0YLA4_HOLLE</name>
<comment type="caution">
    <text evidence="1">The sequence shown here is derived from an EMBL/GenBank/DDBJ whole genome shotgun (WGS) entry which is preliminary data.</text>
</comment>
<organism evidence="1 2">
    <name type="scientific">Holothuria leucospilota</name>
    <name type="common">Black long sea cucumber</name>
    <name type="synonym">Mertensiothuria leucospilota</name>
    <dbReference type="NCBI Taxonomy" id="206669"/>
    <lineage>
        <taxon>Eukaryota</taxon>
        <taxon>Metazoa</taxon>
        <taxon>Echinodermata</taxon>
        <taxon>Eleutherozoa</taxon>
        <taxon>Echinozoa</taxon>
        <taxon>Holothuroidea</taxon>
        <taxon>Aspidochirotacea</taxon>
        <taxon>Aspidochirotida</taxon>
        <taxon>Holothuriidae</taxon>
        <taxon>Holothuria</taxon>
    </lineage>
</organism>
<dbReference type="EMBL" id="JAIZAY010000018">
    <property type="protein sequence ID" value="KAJ8024638.1"/>
    <property type="molecule type" value="Genomic_DNA"/>
</dbReference>
<dbReference type="OrthoDB" id="5947310at2759"/>
<dbReference type="PANTHER" id="PTHR46880">
    <property type="entry name" value="RAS-ASSOCIATING DOMAIN-CONTAINING PROTEIN"/>
    <property type="match status" value="1"/>
</dbReference>
<dbReference type="PANTHER" id="PTHR46880:SF5">
    <property type="entry name" value="DUF4371 DOMAIN-CONTAINING PROTEIN"/>
    <property type="match status" value="1"/>
</dbReference>
<evidence type="ECO:0008006" key="3">
    <source>
        <dbReference type="Google" id="ProtNLM"/>
    </source>
</evidence>
<gene>
    <name evidence="1" type="ORF">HOLleu_34595</name>
</gene>
<dbReference type="Proteomes" id="UP001152320">
    <property type="component" value="Chromosome 18"/>
</dbReference>